<evidence type="ECO:0000256" key="1">
    <source>
        <dbReference type="SAM" id="MobiDB-lite"/>
    </source>
</evidence>
<dbReference type="eggNOG" id="ENOG503367Q">
    <property type="taxonomic scope" value="Bacteria"/>
</dbReference>
<feature type="chain" id="PRO_5002700503" evidence="2">
    <location>
        <begin position="20"/>
        <end position="233"/>
    </location>
</feature>
<feature type="compositionally biased region" description="Low complexity" evidence="1">
    <location>
        <begin position="20"/>
        <end position="42"/>
    </location>
</feature>
<evidence type="ECO:0000313" key="4">
    <source>
        <dbReference type="Proteomes" id="UP000001108"/>
    </source>
</evidence>
<reference evidence="4" key="1">
    <citation type="submission" date="2007-06" db="EMBL/GenBank/DDBJ databases">
        <title>Complete sequence of Sinorhizobium medicae WSM419 plasmid pSMED02.</title>
        <authorList>
            <consortium name="US DOE Joint Genome Institute"/>
            <person name="Copeland A."/>
            <person name="Lucas S."/>
            <person name="Lapidus A."/>
            <person name="Barry K."/>
            <person name="Glavina del Rio T."/>
            <person name="Dalin E."/>
            <person name="Tice H."/>
            <person name="Pitluck S."/>
            <person name="Chain P."/>
            <person name="Malfatti S."/>
            <person name="Shin M."/>
            <person name="Vergez L."/>
            <person name="Schmutz J."/>
            <person name="Larimer F."/>
            <person name="Land M."/>
            <person name="Hauser L."/>
            <person name="Kyrpides N."/>
            <person name="Mikhailova N."/>
            <person name="Reeve W.G."/>
            <person name="Richardson P."/>
        </authorList>
    </citation>
    <scope>NUCLEOTIDE SEQUENCE [LARGE SCALE GENOMIC DNA]</scope>
    <source>
        <strain evidence="4">WSM419</strain>
        <plasmid evidence="4">Plasmid pSMED02</plasmid>
    </source>
</reference>
<geneLocation type="plasmid" evidence="3 4">
    <name>pSMED02</name>
</geneLocation>
<dbReference type="AlphaFoldDB" id="A6UKR2"/>
<protein>
    <submittedName>
        <fullName evidence="3">Uncharacterized protein</fullName>
    </submittedName>
</protein>
<feature type="region of interest" description="Disordered" evidence="1">
    <location>
        <begin position="20"/>
        <end position="168"/>
    </location>
</feature>
<feature type="compositionally biased region" description="Low complexity" evidence="1">
    <location>
        <begin position="65"/>
        <end position="105"/>
    </location>
</feature>
<feature type="signal peptide" evidence="2">
    <location>
        <begin position="1"/>
        <end position="19"/>
    </location>
</feature>
<evidence type="ECO:0000313" key="3">
    <source>
        <dbReference type="EMBL" id="ABR64242.1"/>
    </source>
</evidence>
<dbReference type="OrthoDB" id="8103951at2"/>
<dbReference type="HOGENOM" id="CLU_1336193_0_0_5"/>
<gene>
    <name evidence="3" type="ordered locus">Smed_5488</name>
</gene>
<name>A6UKR2_SINMW</name>
<evidence type="ECO:0000256" key="2">
    <source>
        <dbReference type="SAM" id="SignalP"/>
    </source>
</evidence>
<organism evidence="3 4">
    <name type="scientific">Sinorhizobium medicae (strain WSM419)</name>
    <name type="common">Ensifer medicae</name>
    <dbReference type="NCBI Taxonomy" id="366394"/>
    <lineage>
        <taxon>Bacteria</taxon>
        <taxon>Pseudomonadati</taxon>
        <taxon>Pseudomonadota</taxon>
        <taxon>Alphaproteobacteria</taxon>
        <taxon>Hyphomicrobiales</taxon>
        <taxon>Rhizobiaceae</taxon>
        <taxon>Sinorhizobium/Ensifer group</taxon>
        <taxon>Sinorhizobium</taxon>
    </lineage>
</organism>
<dbReference type="RefSeq" id="WP_011970350.1">
    <property type="nucleotide sequence ID" value="NC_009621.1"/>
</dbReference>
<dbReference type="KEGG" id="smd:Smed_5488"/>
<accession>A6UKR2</accession>
<dbReference type="PATRIC" id="fig|366394.8.peg.1983"/>
<dbReference type="Proteomes" id="UP000001108">
    <property type="component" value="Plasmid pSMED02"/>
</dbReference>
<proteinExistence type="predicted"/>
<dbReference type="EMBL" id="CP000740">
    <property type="protein sequence ID" value="ABR64242.1"/>
    <property type="molecule type" value="Genomic_DNA"/>
</dbReference>
<keyword evidence="3" id="KW-0614">Plasmid</keyword>
<sequence length="233" mass="23094">MREIILAGAFALSTSTCLAQTATPPAPASPQSASPIEAAAPPQGGPANLCQELLGFMKAPPPEAPQAADAKKTAATADQQAKPQQPASSQQGSAGLAGTAATGKDPSGGGGSNSAQAVTGQDGVATDAPEPDKGKADAGSVANAPQKESRAAPLPPADVTSTPKESVLSMEAAKQLADANDIAQCQKTAREMRVAGVAMPPPLIALAALDIRYQQNSGAVQEPTGTVGPEQND</sequence>
<keyword evidence="2" id="KW-0732">Signal</keyword>
<reference evidence="3 4" key="2">
    <citation type="journal article" date="2010" name="Stand. Genomic Sci.">
        <title>Complete genome sequence of the Medicago microsymbiont Ensifer (Sinorhizobium) medicae strain WSM419.</title>
        <authorList>
            <person name="Reeve W."/>
            <person name="Chain P."/>
            <person name="O'Hara G."/>
            <person name="Ardley J."/>
            <person name="Nandesena K."/>
            <person name="Brau L."/>
            <person name="Tiwari R."/>
            <person name="Malfatti S."/>
            <person name="Kiss H."/>
            <person name="Lapidus A."/>
            <person name="Copeland A."/>
            <person name="Nolan M."/>
            <person name="Land M."/>
            <person name="Hauser L."/>
            <person name="Chang Y.J."/>
            <person name="Ivanova N."/>
            <person name="Mavromatis K."/>
            <person name="Markowitz V."/>
            <person name="Kyrpides N."/>
            <person name="Gollagher M."/>
            <person name="Yates R."/>
            <person name="Dilworth M."/>
            <person name="Howieson J."/>
        </authorList>
    </citation>
    <scope>NUCLEOTIDE SEQUENCE [LARGE SCALE GENOMIC DNA]</scope>
    <source>
        <strain evidence="3 4">WSM419</strain>
        <plasmid evidence="4">Plasmid pSMED02</plasmid>
    </source>
</reference>